<dbReference type="Gene3D" id="2.40.50.140">
    <property type="entry name" value="Nucleic acid-binding proteins"/>
    <property type="match status" value="2"/>
</dbReference>
<dbReference type="InterPro" id="IPR045209">
    <property type="entry name" value="Rrp5"/>
</dbReference>
<protein>
    <submittedName>
        <fullName evidence="7">CSON012695 protein</fullName>
    </submittedName>
</protein>
<dbReference type="VEuPathDB" id="VectorBase:CSON012695"/>
<dbReference type="InterPro" id="IPR003107">
    <property type="entry name" value="HAT"/>
</dbReference>
<evidence type="ECO:0000256" key="2">
    <source>
        <dbReference type="ARBA" id="ARBA00022552"/>
    </source>
</evidence>
<dbReference type="PANTHER" id="PTHR23270">
    <property type="entry name" value="PROGRAMMED CELL DEATH PROTEIN 11 PRE-RRNA PROCESSING PROTEIN RRP5"/>
    <property type="match status" value="1"/>
</dbReference>
<organism evidence="7">
    <name type="scientific">Culicoides sonorensis</name>
    <name type="common">Biting midge</name>
    <dbReference type="NCBI Taxonomy" id="179676"/>
    <lineage>
        <taxon>Eukaryota</taxon>
        <taxon>Metazoa</taxon>
        <taxon>Ecdysozoa</taxon>
        <taxon>Arthropoda</taxon>
        <taxon>Hexapoda</taxon>
        <taxon>Insecta</taxon>
        <taxon>Pterygota</taxon>
        <taxon>Neoptera</taxon>
        <taxon>Endopterygota</taxon>
        <taxon>Diptera</taxon>
        <taxon>Nematocera</taxon>
        <taxon>Chironomoidea</taxon>
        <taxon>Ceratopogonidae</taxon>
        <taxon>Ceratopogoninae</taxon>
        <taxon>Culicoides</taxon>
        <taxon>Monoculicoides</taxon>
    </lineage>
</organism>
<feature type="domain" description="S1 motif" evidence="6">
    <location>
        <begin position="78"/>
        <end position="162"/>
    </location>
</feature>
<dbReference type="SUPFAM" id="SSF48452">
    <property type="entry name" value="TPR-like"/>
    <property type="match status" value="2"/>
</dbReference>
<evidence type="ECO:0000256" key="3">
    <source>
        <dbReference type="ARBA" id="ARBA00022737"/>
    </source>
</evidence>
<dbReference type="CDD" id="cd05693">
    <property type="entry name" value="S1_Rrp5_repeat_hs1_sc1"/>
    <property type="match status" value="1"/>
</dbReference>
<dbReference type="InterPro" id="IPR003029">
    <property type="entry name" value="S1_domain"/>
</dbReference>
<feature type="region of interest" description="Disordered" evidence="5">
    <location>
        <begin position="1013"/>
        <end position="1057"/>
    </location>
</feature>
<dbReference type="GO" id="GO:0006364">
    <property type="term" value="P:rRNA processing"/>
    <property type="evidence" value="ECO:0007669"/>
    <property type="project" value="UniProtKB-KW"/>
</dbReference>
<dbReference type="EMBL" id="UFQS01000611">
    <property type="protein sequence ID" value="SSX05357.1"/>
    <property type="molecule type" value="Genomic_DNA"/>
</dbReference>
<evidence type="ECO:0000256" key="4">
    <source>
        <dbReference type="ARBA" id="ARBA00023242"/>
    </source>
</evidence>
<dbReference type="EMBL" id="UFQT01000611">
    <property type="protein sequence ID" value="SSX25718.1"/>
    <property type="molecule type" value="Genomic_DNA"/>
</dbReference>
<dbReference type="SUPFAM" id="SSF50249">
    <property type="entry name" value="Nucleic acid-binding proteins"/>
    <property type="match status" value="2"/>
</dbReference>
<name>A0A336KLT2_CULSO</name>
<feature type="domain" description="S1 motif" evidence="6">
    <location>
        <begin position="440"/>
        <end position="504"/>
    </location>
</feature>
<keyword evidence="2" id="KW-0698">rRNA processing</keyword>
<evidence type="ECO:0000313" key="7">
    <source>
        <dbReference type="EMBL" id="SSX05357.1"/>
    </source>
</evidence>
<dbReference type="PROSITE" id="PS50126">
    <property type="entry name" value="S1"/>
    <property type="match status" value="3"/>
</dbReference>
<comment type="subcellular location">
    <subcellularLocation>
        <location evidence="1">Nucleus</location>
        <location evidence="1">Nucleolus</location>
    </subcellularLocation>
</comment>
<feature type="compositionally biased region" description="Polar residues" evidence="5">
    <location>
        <begin position="1034"/>
        <end position="1043"/>
    </location>
</feature>
<gene>
    <name evidence="7" type="primary">CSON012695</name>
</gene>
<dbReference type="InterPro" id="IPR011990">
    <property type="entry name" value="TPR-like_helical_dom_sf"/>
</dbReference>
<reference evidence="8" key="2">
    <citation type="submission" date="2018-07" db="EMBL/GenBank/DDBJ databases">
        <authorList>
            <person name="Quirk P.G."/>
            <person name="Krulwich T.A."/>
        </authorList>
    </citation>
    <scope>NUCLEOTIDE SEQUENCE</scope>
</reference>
<feature type="region of interest" description="Disordered" evidence="5">
    <location>
        <begin position="1"/>
        <end position="67"/>
    </location>
</feature>
<dbReference type="SMART" id="SM00386">
    <property type="entry name" value="HAT"/>
    <property type="match status" value="4"/>
</dbReference>
<dbReference type="PANTHER" id="PTHR23270:SF10">
    <property type="entry name" value="PROTEIN RRP5 HOMOLOG"/>
    <property type="match status" value="1"/>
</dbReference>
<feature type="compositionally biased region" description="Basic and acidic residues" evidence="5">
    <location>
        <begin position="25"/>
        <end position="40"/>
    </location>
</feature>
<dbReference type="InterPro" id="IPR012340">
    <property type="entry name" value="NA-bd_OB-fold"/>
</dbReference>
<dbReference type="Gene3D" id="1.25.40.10">
    <property type="entry name" value="Tetratricopeptide repeat domain"/>
    <property type="match status" value="1"/>
</dbReference>
<reference evidence="7" key="1">
    <citation type="submission" date="2018-04" db="EMBL/GenBank/DDBJ databases">
        <authorList>
            <person name="Go L.Y."/>
            <person name="Mitchell J.A."/>
        </authorList>
    </citation>
    <scope>NUCLEOTIDE SEQUENCE</scope>
    <source>
        <tissue evidence="7">Whole organism</tissue>
    </source>
</reference>
<evidence type="ECO:0000259" key="6">
    <source>
        <dbReference type="PROSITE" id="PS50126"/>
    </source>
</evidence>
<proteinExistence type="predicted"/>
<evidence type="ECO:0000313" key="8">
    <source>
        <dbReference type="EMBL" id="SSX25718.1"/>
    </source>
</evidence>
<keyword evidence="3" id="KW-0677">Repeat</keyword>
<feature type="compositionally biased region" description="Basic residues" evidence="5">
    <location>
        <begin position="1017"/>
        <end position="1026"/>
    </location>
</feature>
<sequence length="1502" mass="170717">MYSEPSFPRGGTIKRVKKESESEDKEIKYGVRTDHLEKKVKPSKKQRQAAKIKINEEQSDELTSKSADSLNKQTVVEGMLLLGVVESINELHIDIALPGKLRGRVPITSISGPYSKLLGKVVAGEKNNDVKSLDKLFKKGQYVSVKVMSVSENPKYMTLSLNPADINAGRYHGQLLKGLVIVGAVSDIEDHGYTIETGIKNVRAFLPIEKTKSKFSVGSLVYGCIDEISSTATTSTIILKTNKGNDIGMLEISDQDPILDLLLPGTVVPFTMTKILKNGLQGTIFETFVSYVNENYLTEPLHRPSDYTIGLQFDSRILYVMPLTKHVALTMNFSKVKFEGDDGILPVGQIVEDAVSLGKSSGSIMLKINKQSKAIITLKSIKSKYKKNYDERTALLAYGKSTKHRLRILYYNAFERVYVCTDNENLLNEPYFSINDLHCGDIVDAKIGKILKNKEKGLAVKVGLIKGYIHNFDCSGGQLKKGMITKSRVLFVDHEDKTVLLTNRSEFLRTNNILMSRDQAKVDEIFTGLIVKDSPALYLVRFFNKVKGVVFKNNTGVSEAAQSNLKVGAIANFRISDIQGERIVLKVATDIDSSDHLGSIASAKIECLYPTGAQIKIKKLNLTGTIPINYFSDILPIAETVFNSMKEGQKIKVVNIMNHIFSLRDVSYYSQKPPLMLKDTQVGDILKGIVRHYENGIIEILCPLKDFRLPIKLHINKILTSPLQNFDEFELKPDTPIYIRVKSKLSNPKTLVVSAKLEDVWDGSTDSAVSLMEQYFKELDLIKESYSSKKKAIAKYFIGECVSGKVTEKFDSHDILVLTLPDGVSALCRNVTSKNYSIGDTVEGKVIWIDYLRQVVDLVINPKAMTGIIEDQSVNEELLKDKQRCKGHVILIRDDVIIVSIGDKGPLVYLPTRFHLNDFQPTLINNLAQYGKCTIHLLKHVQGRMIGMFEENFKQCQQFKKVYDDKYAEVTKQVLERKRKRENSESEILANAEIEDQEPGSLLRVKSILDENEVLKPPKRKKKKHMKPSEDETNPIQETEMSGKNQKNSKPKKKQTVEIENMFINQLDGAIDFEKKKGKKKKKMQNKKDQLKTVHLESKNIIKKKSQSKLKSNIKLDQDTTYETIQKTTENLDKKLKESTEKKFSEDKTITPKIEVTTVKNKKLFAMKIDTVKPPEQKTEKKLLPYAELPGTVGFWSEKPETENESLNEDDSENIKASDIIVEKFTKTSEPKSVRDFDRLLLLKPDDSKLWIKYMQFHMKSFEVEKAKGVGQRAIKVINYRCEKEKLSVWIELLKLEIQHGTSESFNALFREAILRNQPLKVYSKTLNLLIEADKLPQVNGLLGPMLKKYKPHPEMWLIAAETYYRIGAIPKAKELFERAHKSISKDDQMNFKVKFALLSNKYREQEYAQALFENILTLYPARVDVWFQYADMLIKDKLYDFVRLVLDRAIIQKLSARKIKSFYQKYIEFEEKHGTPENVKSLKAKAAEYVKTVTKSEENDA</sequence>
<dbReference type="GO" id="GO:0032040">
    <property type="term" value="C:small-subunit processome"/>
    <property type="evidence" value="ECO:0007669"/>
    <property type="project" value="TreeGrafter"/>
</dbReference>
<dbReference type="InterPro" id="IPR048059">
    <property type="entry name" value="Rrp5_S1_rpt_hs1_sc1"/>
</dbReference>
<evidence type="ECO:0000256" key="1">
    <source>
        <dbReference type="ARBA" id="ARBA00004604"/>
    </source>
</evidence>
<evidence type="ECO:0000256" key="5">
    <source>
        <dbReference type="SAM" id="MobiDB-lite"/>
    </source>
</evidence>
<dbReference type="InterPro" id="IPR055430">
    <property type="entry name" value="HAT_Syf1_CNRKL1_C"/>
</dbReference>
<dbReference type="Pfam" id="PF23231">
    <property type="entry name" value="HAT_Syf1_CNRKL1_C"/>
    <property type="match status" value="1"/>
</dbReference>
<keyword evidence="4" id="KW-0539">Nucleus</keyword>
<feature type="compositionally biased region" description="Basic residues" evidence="5">
    <location>
        <begin position="41"/>
        <end position="50"/>
    </location>
</feature>
<accession>A0A336KLT2</accession>
<feature type="domain" description="S1 motif" evidence="6">
    <location>
        <begin position="178"/>
        <end position="242"/>
    </location>
</feature>
<dbReference type="GO" id="GO:0003723">
    <property type="term" value="F:RNA binding"/>
    <property type="evidence" value="ECO:0007669"/>
    <property type="project" value="TreeGrafter"/>
</dbReference>
<dbReference type="SMART" id="SM00316">
    <property type="entry name" value="S1"/>
    <property type="match status" value="5"/>
</dbReference>